<gene>
    <name evidence="3" type="ORF">B0T17DRAFT_658662</name>
</gene>
<accession>A0AA39W9R6</accession>
<sequence>MARLVRFLTATLALQGYIQNAQAGLIVPRDTPSTLEACANGATIPNLWSVQDLSVTYTNDETIGPGRANFTISNTQTNYTETIRCNLRANYVCELKGTPGDKDLHLWLQVNLQDGSVTFDHPWPCDGGSAFVIGMARLHLTCPEDFETTLSCYGEATPAFATGSVVLAAKSPFDQKKHVEIPNERRDDAGKGSLTKRASNIDTHPAVLARRGRAMAQAAAHRQRTVPDNLESKTDLDEDEEEETVENGFFDHD</sequence>
<evidence type="ECO:0000256" key="2">
    <source>
        <dbReference type="SAM" id="SignalP"/>
    </source>
</evidence>
<proteinExistence type="predicted"/>
<evidence type="ECO:0000256" key="1">
    <source>
        <dbReference type="SAM" id="MobiDB-lite"/>
    </source>
</evidence>
<dbReference type="Proteomes" id="UP001174934">
    <property type="component" value="Unassembled WGS sequence"/>
</dbReference>
<feature type="compositionally biased region" description="Basic and acidic residues" evidence="1">
    <location>
        <begin position="177"/>
        <end position="190"/>
    </location>
</feature>
<organism evidence="3 4">
    <name type="scientific">Bombardia bombarda</name>
    <dbReference type="NCBI Taxonomy" id="252184"/>
    <lineage>
        <taxon>Eukaryota</taxon>
        <taxon>Fungi</taxon>
        <taxon>Dikarya</taxon>
        <taxon>Ascomycota</taxon>
        <taxon>Pezizomycotina</taxon>
        <taxon>Sordariomycetes</taxon>
        <taxon>Sordariomycetidae</taxon>
        <taxon>Sordariales</taxon>
        <taxon>Lasiosphaeriaceae</taxon>
        <taxon>Bombardia</taxon>
    </lineage>
</organism>
<protein>
    <submittedName>
        <fullName evidence="3">Uncharacterized protein</fullName>
    </submittedName>
</protein>
<feature type="chain" id="PRO_5041333864" evidence="2">
    <location>
        <begin position="24"/>
        <end position="253"/>
    </location>
</feature>
<keyword evidence="4" id="KW-1185">Reference proteome</keyword>
<reference evidence="3" key="1">
    <citation type="submission" date="2023-06" db="EMBL/GenBank/DDBJ databases">
        <title>Genome-scale phylogeny and comparative genomics of the fungal order Sordariales.</title>
        <authorList>
            <consortium name="Lawrence Berkeley National Laboratory"/>
            <person name="Hensen N."/>
            <person name="Bonometti L."/>
            <person name="Westerberg I."/>
            <person name="Brannstrom I.O."/>
            <person name="Guillou S."/>
            <person name="Cros-Aarteil S."/>
            <person name="Calhoun S."/>
            <person name="Haridas S."/>
            <person name="Kuo A."/>
            <person name="Mondo S."/>
            <person name="Pangilinan J."/>
            <person name="Riley R."/>
            <person name="LaButti K."/>
            <person name="Andreopoulos B."/>
            <person name="Lipzen A."/>
            <person name="Chen C."/>
            <person name="Yanf M."/>
            <person name="Daum C."/>
            <person name="Ng V."/>
            <person name="Clum A."/>
            <person name="Steindorff A."/>
            <person name="Ohm R."/>
            <person name="Martin F."/>
            <person name="Silar P."/>
            <person name="Natvig D."/>
            <person name="Lalanne C."/>
            <person name="Gautier V."/>
            <person name="Ament-velasquez S.L."/>
            <person name="Kruys A."/>
            <person name="Hutchinson M.I."/>
            <person name="Powell A.J."/>
            <person name="Barry K."/>
            <person name="Miller A.N."/>
            <person name="Grigoriev I.V."/>
            <person name="Debuchy R."/>
            <person name="Gladieux P."/>
            <person name="Thoren M.H."/>
            <person name="Johannesson H."/>
        </authorList>
    </citation>
    <scope>NUCLEOTIDE SEQUENCE</scope>
    <source>
        <strain evidence="3">SMH3391-2</strain>
    </source>
</reference>
<dbReference type="EMBL" id="JAULSR010000011">
    <property type="protein sequence ID" value="KAK0610137.1"/>
    <property type="molecule type" value="Genomic_DNA"/>
</dbReference>
<comment type="caution">
    <text evidence="3">The sequence shown here is derived from an EMBL/GenBank/DDBJ whole genome shotgun (WGS) entry which is preliminary data.</text>
</comment>
<evidence type="ECO:0000313" key="3">
    <source>
        <dbReference type="EMBL" id="KAK0610137.1"/>
    </source>
</evidence>
<name>A0AA39W9R6_9PEZI</name>
<keyword evidence="2" id="KW-0732">Signal</keyword>
<feature type="signal peptide" evidence="2">
    <location>
        <begin position="1"/>
        <end position="23"/>
    </location>
</feature>
<dbReference type="AlphaFoldDB" id="A0AA39W9R6"/>
<feature type="region of interest" description="Disordered" evidence="1">
    <location>
        <begin position="177"/>
        <end position="253"/>
    </location>
</feature>
<evidence type="ECO:0000313" key="4">
    <source>
        <dbReference type="Proteomes" id="UP001174934"/>
    </source>
</evidence>
<feature type="compositionally biased region" description="Acidic residues" evidence="1">
    <location>
        <begin position="236"/>
        <end position="245"/>
    </location>
</feature>